<feature type="region of interest" description="Disordered" evidence="1">
    <location>
        <begin position="123"/>
        <end position="222"/>
    </location>
</feature>
<comment type="caution">
    <text evidence="2">The sequence shown here is derived from an EMBL/GenBank/DDBJ whole genome shotgun (WGS) entry which is preliminary data.</text>
</comment>
<evidence type="ECO:0000256" key="1">
    <source>
        <dbReference type="SAM" id="MobiDB-lite"/>
    </source>
</evidence>
<organism evidence="2 3">
    <name type="scientific">Tuber borchii</name>
    <name type="common">White truffle</name>
    <dbReference type="NCBI Taxonomy" id="42251"/>
    <lineage>
        <taxon>Eukaryota</taxon>
        <taxon>Fungi</taxon>
        <taxon>Dikarya</taxon>
        <taxon>Ascomycota</taxon>
        <taxon>Pezizomycotina</taxon>
        <taxon>Pezizomycetes</taxon>
        <taxon>Pezizales</taxon>
        <taxon>Tuberaceae</taxon>
        <taxon>Tuber</taxon>
    </lineage>
</organism>
<keyword evidence="3" id="KW-1185">Reference proteome</keyword>
<accession>A0A2T7A6Y3</accession>
<dbReference type="GO" id="GO:0031573">
    <property type="term" value="P:mitotic intra-S DNA damage checkpoint signaling"/>
    <property type="evidence" value="ECO:0007669"/>
    <property type="project" value="TreeGrafter"/>
</dbReference>
<dbReference type="GO" id="GO:0071479">
    <property type="term" value="P:cellular response to ionizing radiation"/>
    <property type="evidence" value="ECO:0007669"/>
    <property type="project" value="TreeGrafter"/>
</dbReference>
<feature type="compositionally biased region" description="Polar residues" evidence="1">
    <location>
        <begin position="159"/>
        <end position="170"/>
    </location>
</feature>
<reference evidence="2 3" key="1">
    <citation type="submission" date="2017-04" db="EMBL/GenBank/DDBJ databases">
        <title>Draft genome sequence of Tuber borchii Vittad., a whitish edible truffle.</title>
        <authorList>
            <consortium name="DOE Joint Genome Institute"/>
            <person name="Murat C."/>
            <person name="Kuo A."/>
            <person name="Barry K.W."/>
            <person name="Clum A."/>
            <person name="Dockter R.B."/>
            <person name="Fauchery L."/>
            <person name="Iotti M."/>
            <person name="Kohler A."/>
            <person name="Labutti K."/>
            <person name="Lindquist E.A."/>
            <person name="Lipzen A."/>
            <person name="Ohm R.A."/>
            <person name="Wang M."/>
            <person name="Grigoriev I.V."/>
            <person name="Zambonelli A."/>
            <person name="Martin F.M."/>
        </authorList>
    </citation>
    <scope>NUCLEOTIDE SEQUENCE [LARGE SCALE GENOMIC DNA]</scope>
    <source>
        <strain evidence="2 3">Tbo3840</strain>
    </source>
</reference>
<gene>
    <name evidence="2" type="ORF">B9Z19DRAFT_1072483</name>
</gene>
<feature type="compositionally biased region" description="Polar residues" evidence="1">
    <location>
        <begin position="182"/>
        <end position="212"/>
    </location>
</feature>
<feature type="region of interest" description="Disordered" evidence="1">
    <location>
        <begin position="254"/>
        <end position="332"/>
    </location>
</feature>
<evidence type="ECO:0000313" key="2">
    <source>
        <dbReference type="EMBL" id="PUU83492.1"/>
    </source>
</evidence>
<sequence>MEHFGPKAEQLDISSENGRAAFTSFTEKLVDGKEILKQPLQTSVSFDTADFDTFGAEDGVHVAVSLKDFKAIVVHADSLHASVTAYYSDAGRPLQVTYEQEGMNCEFTLMTLGDNRAFTMTRVEHQPPAPPPPPKAVPPLSQTDTPSQQQGIMSAPGSLRSQFAGSFRSQRTTEDRVMQPVEDQSSGSLYRSRLNISGTTSSRSGSAFTQQEPELPPVPASAVAPEGLFLPYSSSDESDDDDLGKVAWDEPFLKWDTNLNSDDRPRPVVRDQSPPPPPPRVPPPVVSRKRALEPSGDTTQSEEGEDEEEMNAKTVIEAVGPTQDVSQARGLF</sequence>
<dbReference type="GO" id="GO:0006281">
    <property type="term" value="P:DNA repair"/>
    <property type="evidence" value="ECO:0007669"/>
    <property type="project" value="TreeGrafter"/>
</dbReference>
<dbReference type="InterPro" id="IPR007268">
    <property type="entry name" value="Rad9/Ddc1"/>
</dbReference>
<dbReference type="Gene3D" id="3.70.10.10">
    <property type="match status" value="1"/>
</dbReference>
<feature type="compositionally biased region" description="Acidic residues" evidence="1">
    <location>
        <begin position="300"/>
        <end position="309"/>
    </location>
</feature>
<protein>
    <submittedName>
        <fullName evidence="2">Rad9-domain-containing protein</fullName>
    </submittedName>
</protein>
<dbReference type="GO" id="GO:0000076">
    <property type="term" value="P:DNA replication checkpoint signaling"/>
    <property type="evidence" value="ECO:0007669"/>
    <property type="project" value="TreeGrafter"/>
</dbReference>
<feature type="compositionally biased region" description="Polar residues" evidence="1">
    <location>
        <begin position="140"/>
        <end position="152"/>
    </location>
</feature>
<feature type="non-terminal residue" evidence="2">
    <location>
        <position position="332"/>
    </location>
</feature>
<dbReference type="GO" id="GO:0030896">
    <property type="term" value="C:checkpoint clamp complex"/>
    <property type="evidence" value="ECO:0007669"/>
    <property type="project" value="InterPro"/>
</dbReference>
<evidence type="ECO:0000313" key="3">
    <source>
        <dbReference type="Proteomes" id="UP000244722"/>
    </source>
</evidence>
<dbReference type="PANTHER" id="PTHR15237:SF0">
    <property type="entry name" value="CELL CYCLE CHECKPOINT CONTROL PROTEIN"/>
    <property type="match status" value="1"/>
</dbReference>
<dbReference type="PANTHER" id="PTHR15237">
    <property type="entry name" value="DNA REPAIR PROTEIN RAD9"/>
    <property type="match status" value="1"/>
</dbReference>
<dbReference type="EMBL" id="NESQ01000011">
    <property type="protein sequence ID" value="PUU83492.1"/>
    <property type="molecule type" value="Genomic_DNA"/>
</dbReference>
<dbReference type="OrthoDB" id="60092at2759"/>
<name>A0A2T7A6Y3_TUBBO</name>
<dbReference type="STRING" id="42251.A0A2T7A6Y3"/>
<proteinExistence type="predicted"/>
<dbReference type="Pfam" id="PF04139">
    <property type="entry name" value="Rad9"/>
    <property type="match status" value="1"/>
</dbReference>
<dbReference type="AlphaFoldDB" id="A0A2T7A6Y3"/>
<feature type="compositionally biased region" description="Pro residues" evidence="1">
    <location>
        <begin position="127"/>
        <end position="137"/>
    </location>
</feature>
<dbReference type="Proteomes" id="UP000244722">
    <property type="component" value="Unassembled WGS sequence"/>
</dbReference>
<feature type="compositionally biased region" description="Pro residues" evidence="1">
    <location>
        <begin position="273"/>
        <end position="285"/>
    </location>
</feature>